<evidence type="ECO:0000313" key="4">
    <source>
        <dbReference type="Proteomes" id="UP000435112"/>
    </source>
</evidence>
<dbReference type="AlphaFoldDB" id="A0A6A4G743"/>
<sequence>MALSGVSVELQGVAAGVAFEAGVSVERLASSLHWRPLTLQSALVFQPQSSEQESPPPASPV</sequence>
<comment type="caution">
    <text evidence="2">The sequence shown here is derived from an EMBL/GenBank/DDBJ whole genome shotgun (WGS) entry which is preliminary data.</text>
</comment>
<evidence type="ECO:0000313" key="2">
    <source>
        <dbReference type="EMBL" id="KAE9357901.1"/>
    </source>
</evidence>
<keyword evidence="3" id="KW-1185">Reference proteome</keyword>
<proteinExistence type="predicted"/>
<evidence type="ECO:0000313" key="1">
    <source>
        <dbReference type="EMBL" id="KAE9013997.1"/>
    </source>
</evidence>
<name>A0A6A4G743_9STRA</name>
<protein>
    <submittedName>
        <fullName evidence="2">Uncharacterized protein</fullName>
    </submittedName>
</protein>
<evidence type="ECO:0000313" key="3">
    <source>
        <dbReference type="Proteomes" id="UP000434957"/>
    </source>
</evidence>
<gene>
    <name evidence="1" type="ORF">PR002_g14356</name>
    <name evidence="2" type="ORF">PR003_g1571</name>
</gene>
<reference evidence="2 3" key="1">
    <citation type="submission" date="2018-08" db="EMBL/GenBank/DDBJ databases">
        <title>Genomic investigation of the strawberry pathogen Phytophthora fragariae indicates pathogenicity is determined by transcriptional variation in three key races.</title>
        <authorList>
            <person name="Adams T.M."/>
            <person name="Armitage A.D."/>
            <person name="Sobczyk M.K."/>
            <person name="Bates H.J."/>
            <person name="Dunwell J.M."/>
            <person name="Nellist C.F."/>
            <person name="Harrison R.J."/>
        </authorList>
    </citation>
    <scope>NUCLEOTIDE SEQUENCE [LARGE SCALE GENOMIC DNA]</scope>
    <source>
        <strain evidence="1 4">SCRP324</strain>
        <strain evidence="2 3">SCRP333</strain>
    </source>
</reference>
<dbReference type="EMBL" id="QXFT01000044">
    <property type="protein sequence ID" value="KAE9357901.1"/>
    <property type="molecule type" value="Genomic_DNA"/>
</dbReference>
<accession>A0A6A4G743</accession>
<organism evidence="2 3">
    <name type="scientific">Phytophthora rubi</name>
    <dbReference type="NCBI Taxonomy" id="129364"/>
    <lineage>
        <taxon>Eukaryota</taxon>
        <taxon>Sar</taxon>
        <taxon>Stramenopiles</taxon>
        <taxon>Oomycota</taxon>
        <taxon>Peronosporomycetes</taxon>
        <taxon>Peronosporales</taxon>
        <taxon>Peronosporaceae</taxon>
        <taxon>Phytophthora</taxon>
    </lineage>
</organism>
<dbReference type="Proteomes" id="UP000434957">
    <property type="component" value="Unassembled WGS sequence"/>
</dbReference>
<dbReference type="Proteomes" id="UP000435112">
    <property type="component" value="Unassembled WGS sequence"/>
</dbReference>
<dbReference type="EMBL" id="QXFU01000992">
    <property type="protein sequence ID" value="KAE9013997.1"/>
    <property type="molecule type" value="Genomic_DNA"/>
</dbReference>